<proteinExistence type="predicted"/>
<name>A0A8H8QMU7_9BASI</name>
<dbReference type="AlphaFoldDB" id="A0A8H8QMU7"/>
<dbReference type="Proteomes" id="UP000658997">
    <property type="component" value="Unassembled WGS sequence"/>
</dbReference>
<gene>
    <name evidence="1" type="ORF">UBRO2_03335</name>
</gene>
<evidence type="ECO:0000313" key="1">
    <source>
        <dbReference type="EMBL" id="SYW80067.1"/>
    </source>
</evidence>
<sequence length="247" mass="27034">MSLVTLSNHARTERATNRGPDVYPFWDTDLNDLYSRLIPPADSNLTNTSYVPPQGTALHNCWINLIKAIQLITTTVPSLPAPTQPALTHTPVPILTTTPVVPINNFVTHLDLASSIGELHQFLQYKITNAFHKVVGMFPPTQQGKGSHPPHNEHIPLAPPAPAFPARLGEYQASVTYPWLLPDLIDKVHQDTLTAYDLPKLANPSWPGTPAQEDPVVIEGFLVVKAPSTSASNCQFIKAIPNFSMFG</sequence>
<organism evidence="1 2">
    <name type="scientific">Ustilago bromivora</name>
    <dbReference type="NCBI Taxonomy" id="307758"/>
    <lineage>
        <taxon>Eukaryota</taxon>
        <taxon>Fungi</taxon>
        <taxon>Dikarya</taxon>
        <taxon>Basidiomycota</taxon>
        <taxon>Ustilaginomycotina</taxon>
        <taxon>Ustilaginomycetes</taxon>
        <taxon>Ustilaginales</taxon>
        <taxon>Ustilaginaceae</taxon>
        <taxon>Ustilago</taxon>
    </lineage>
</organism>
<reference evidence="1" key="1">
    <citation type="submission" date="2018-08" db="EMBL/GenBank/DDBJ databases">
        <authorList>
            <person name="Guldener U."/>
        </authorList>
    </citation>
    <scope>NUCLEOTIDE SEQUENCE</scope>
    <source>
        <strain evidence="1">UB2</strain>
    </source>
</reference>
<dbReference type="EMBL" id="ULHB01000061">
    <property type="protein sequence ID" value="SYW80067.1"/>
    <property type="molecule type" value="Genomic_DNA"/>
</dbReference>
<comment type="caution">
    <text evidence="1">The sequence shown here is derived from an EMBL/GenBank/DDBJ whole genome shotgun (WGS) entry which is preliminary data.</text>
</comment>
<evidence type="ECO:0000313" key="2">
    <source>
        <dbReference type="Proteomes" id="UP000658997"/>
    </source>
</evidence>
<accession>A0A8H8QMU7</accession>
<keyword evidence="2" id="KW-1185">Reference proteome</keyword>
<protein>
    <submittedName>
        <fullName evidence="1">Uncharacterized protein</fullName>
    </submittedName>
</protein>